<evidence type="ECO:0000259" key="9">
    <source>
        <dbReference type="Pfam" id="PF12704"/>
    </source>
</evidence>
<feature type="transmembrane region" description="Helical" evidence="7">
    <location>
        <begin position="343"/>
        <end position="365"/>
    </location>
</feature>
<dbReference type="InterPro" id="IPR051447">
    <property type="entry name" value="Lipoprotein-release_system"/>
</dbReference>
<keyword evidence="3" id="KW-1003">Cell membrane</keyword>
<proteinExistence type="inferred from homology"/>
<feature type="transmembrane region" description="Helical" evidence="7">
    <location>
        <begin position="303"/>
        <end position="323"/>
    </location>
</feature>
<dbReference type="InterPro" id="IPR025857">
    <property type="entry name" value="MacB_PCD"/>
</dbReference>
<gene>
    <name evidence="10" type="ORF">C5Q98_00080</name>
</gene>
<evidence type="ECO:0000256" key="3">
    <source>
        <dbReference type="ARBA" id="ARBA00022475"/>
    </source>
</evidence>
<evidence type="ECO:0000256" key="5">
    <source>
        <dbReference type="ARBA" id="ARBA00022989"/>
    </source>
</evidence>
<dbReference type="OrthoDB" id="9812886at2"/>
<dbReference type="RefSeq" id="WP_106011710.1">
    <property type="nucleotide sequence ID" value="NZ_CP027226.1"/>
</dbReference>
<dbReference type="PANTHER" id="PTHR30489">
    <property type="entry name" value="LIPOPROTEIN-RELEASING SYSTEM TRANSMEMBRANE PROTEIN LOLE"/>
    <property type="match status" value="1"/>
</dbReference>
<dbReference type="Pfam" id="PF02687">
    <property type="entry name" value="FtsX"/>
    <property type="match status" value="1"/>
</dbReference>
<evidence type="ECO:0000313" key="11">
    <source>
        <dbReference type="Proteomes" id="UP000237947"/>
    </source>
</evidence>
<dbReference type="InterPro" id="IPR003838">
    <property type="entry name" value="ABC3_permease_C"/>
</dbReference>
<evidence type="ECO:0000256" key="6">
    <source>
        <dbReference type="ARBA" id="ARBA00023136"/>
    </source>
</evidence>
<evidence type="ECO:0000313" key="10">
    <source>
        <dbReference type="EMBL" id="AVM41722.1"/>
    </source>
</evidence>
<dbReference type="Proteomes" id="UP000237947">
    <property type="component" value="Chromosome"/>
</dbReference>
<comment type="subcellular location">
    <subcellularLocation>
        <location evidence="1">Cell membrane</location>
        <topology evidence="1">Multi-pass membrane protein</topology>
    </subcellularLocation>
</comment>
<keyword evidence="11" id="KW-1185">Reference proteome</keyword>
<reference evidence="11" key="1">
    <citation type="submission" date="2018-02" db="EMBL/GenBank/DDBJ databases">
        <authorList>
            <person name="Holder M.E."/>
            <person name="Ajami N.J."/>
            <person name="Petrosino J.F."/>
        </authorList>
    </citation>
    <scope>NUCLEOTIDE SEQUENCE [LARGE SCALE GENOMIC DNA]</scope>
    <source>
        <strain evidence="11">CCUG 47711</strain>
    </source>
</reference>
<accession>A0A2S0KL07</accession>
<evidence type="ECO:0000256" key="2">
    <source>
        <dbReference type="ARBA" id="ARBA00005236"/>
    </source>
</evidence>
<keyword evidence="4 7" id="KW-0812">Transmembrane</keyword>
<dbReference type="Pfam" id="PF12704">
    <property type="entry name" value="MacB_PCD"/>
    <property type="match status" value="1"/>
</dbReference>
<evidence type="ECO:0000256" key="4">
    <source>
        <dbReference type="ARBA" id="ARBA00022692"/>
    </source>
</evidence>
<organism evidence="10 11">
    <name type="scientific">Fastidiosipila sanguinis</name>
    <dbReference type="NCBI Taxonomy" id="236753"/>
    <lineage>
        <taxon>Bacteria</taxon>
        <taxon>Bacillati</taxon>
        <taxon>Bacillota</taxon>
        <taxon>Clostridia</taxon>
        <taxon>Eubacteriales</taxon>
        <taxon>Oscillospiraceae</taxon>
        <taxon>Fastidiosipila</taxon>
    </lineage>
</organism>
<dbReference type="KEGG" id="fsa:C5Q98_00080"/>
<sequence>MFKNAFAYVTKKKVKTLVLFLIIMLMATLCLTGLSIKSATDEAAKETFKNISNSFNMQINRRTNQGTARGAGNLKSGDIDKIANLPGVEKHLRRMSAVADLVDMERVETENTLANLDEHKKKYFGQAVMVTGVNDSSVEDKFNSGALQLKEGRHITPEDKNVVLLHESLMKKNNLKLGDKIKLKGNPYDADNVKQSSETTEVTIIGVFGGDNQGQVTYALELNDNIVISDLTTSNTLYDTDAETANYMDATFFLKGGENLDKVMAEAKKQSINWDSYTLFKSESNFPVLQESINGIYGFARTMFVGSLIFSGLVITLILFLWLNARKKEVAVLLSIGRSKLQIIGQFISEVLIISVFSFTGAYFLSKYTVNGFANGAIRHATKSITKKLGQAAAQSNLGGGAEAEGFNKTISELNVAVDPSHMMYVVIIGIVVLVLAVLLASYKIMKSRAIELLTDIK</sequence>
<feature type="domain" description="ABC3 transporter permease C-terminal" evidence="8">
    <location>
        <begin position="303"/>
        <end position="448"/>
    </location>
</feature>
<feature type="transmembrane region" description="Helical" evidence="7">
    <location>
        <begin position="423"/>
        <end position="443"/>
    </location>
</feature>
<evidence type="ECO:0000256" key="1">
    <source>
        <dbReference type="ARBA" id="ARBA00004651"/>
    </source>
</evidence>
<keyword evidence="5 7" id="KW-1133">Transmembrane helix</keyword>
<comment type="similarity">
    <text evidence="2">Belongs to the ABC-4 integral membrane protein family. LolC/E subfamily.</text>
</comment>
<name>A0A2S0KL07_9FIRM</name>
<dbReference type="AlphaFoldDB" id="A0A2S0KL07"/>
<evidence type="ECO:0000259" key="8">
    <source>
        <dbReference type="Pfam" id="PF02687"/>
    </source>
</evidence>
<dbReference type="EMBL" id="CP027226">
    <property type="protein sequence ID" value="AVM41722.1"/>
    <property type="molecule type" value="Genomic_DNA"/>
</dbReference>
<keyword evidence="6 7" id="KW-0472">Membrane</keyword>
<dbReference type="GO" id="GO:0044874">
    <property type="term" value="P:lipoprotein localization to outer membrane"/>
    <property type="evidence" value="ECO:0007669"/>
    <property type="project" value="TreeGrafter"/>
</dbReference>
<dbReference type="GO" id="GO:0098797">
    <property type="term" value="C:plasma membrane protein complex"/>
    <property type="evidence" value="ECO:0007669"/>
    <property type="project" value="TreeGrafter"/>
</dbReference>
<feature type="domain" description="MacB-like periplasmic core" evidence="9">
    <location>
        <begin position="21"/>
        <end position="269"/>
    </location>
</feature>
<protein>
    <submittedName>
        <fullName evidence="10">ABC transporter permease</fullName>
    </submittedName>
</protein>
<evidence type="ECO:0000256" key="7">
    <source>
        <dbReference type="SAM" id="Phobius"/>
    </source>
</evidence>
<dbReference type="PANTHER" id="PTHR30489:SF0">
    <property type="entry name" value="LIPOPROTEIN-RELEASING SYSTEM TRANSMEMBRANE PROTEIN LOLE"/>
    <property type="match status" value="1"/>
</dbReference>